<dbReference type="Pfam" id="PF06445">
    <property type="entry name" value="GyrI-like"/>
    <property type="match status" value="1"/>
</dbReference>
<evidence type="ECO:0000313" key="5">
    <source>
        <dbReference type="EMBL" id="RCS73656.1"/>
    </source>
</evidence>
<accession>A0A368LPG9</accession>
<dbReference type="InterPro" id="IPR010499">
    <property type="entry name" value="AraC_E-bd"/>
</dbReference>
<sequence length="315" mass="36558">MNKFNQCRVNTAHFTRIEKVLEYIHQHLFLALSLEDIAQKSCWSRWQLQRVFVAETGVNVAQYIREIKLSRAAEALLDSHSERVLDIALSFGFNSEISFSRSFKQFFGCSPREYRKRGIRTGLRQPITSSVDDKLEAKLVENTPHFTQIRIEHKDAFSLLGHRGEISGLFSAQPDFQKSVPQIWREFEMLRSLLQGGVHRLNQPRRYGVIDTLTVHADRLTYWAAEDVDSTPNSNSNSNNENSQLSFISIPTQEYAVLPHRGPIEGLKPKLEWFFTRWLPQSGYSGIDGFELEIYSENYQTNSQEAYMEYWLPIE</sequence>
<dbReference type="PANTHER" id="PTHR47504">
    <property type="entry name" value="RIGHT ORIGIN-BINDING PROTEIN"/>
    <property type="match status" value="1"/>
</dbReference>
<dbReference type="PROSITE" id="PS00041">
    <property type="entry name" value="HTH_ARAC_FAMILY_1"/>
    <property type="match status" value="1"/>
</dbReference>
<evidence type="ECO:0000256" key="1">
    <source>
        <dbReference type="ARBA" id="ARBA00023015"/>
    </source>
</evidence>
<dbReference type="InterPro" id="IPR029442">
    <property type="entry name" value="GyrI-like"/>
</dbReference>
<keyword evidence="2" id="KW-0238">DNA-binding</keyword>
<feature type="domain" description="HTH araC/xylS-type" evidence="4">
    <location>
        <begin position="18"/>
        <end position="117"/>
    </location>
</feature>
<evidence type="ECO:0000313" key="6">
    <source>
        <dbReference type="Proteomes" id="UP000252479"/>
    </source>
</evidence>
<gene>
    <name evidence="5" type="ORF">CIK83_08550</name>
</gene>
<dbReference type="PROSITE" id="PS01124">
    <property type="entry name" value="HTH_ARAC_FAMILY_2"/>
    <property type="match status" value="1"/>
</dbReference>
<dbReference type="SMART" id="SM00871">
    <property type="entry name" value="AraC_E_bind"/>
    <property type="match status" value="1"/>
</dbReference>
<organism evidence="5 6">
    <name type="scientific">Vibrio casei</name>
    <dbReference type="NCBI Taxonomy" id="673372"/>
    <lineage>
        <taxon>Bacteria</taxon>
        <taxon>Pseudomonadati</taxon>
        <taxon>Pseudomonadota</taxon>
        <taxon>Gammaproteobacteria</taxon>
        <taxon>Vibrionales</taxon>
        <taxon>Vibrionaceae</taxon>
        <taxon>Vibrio</taxon>
    </lineage>
</organism>
<dbReference type="PRINTS" id="PR00032">
    <property type="entry name" value="HTHARAC"/>
</dbReference>
<dbReference type="GO" id="GO:0043565">
    <property type="term" value="F:sequence-specific DNA binding"/>
    <property type="evidence" value="ECO:0007669"/>
    <property type="project" value="InterPro"/>
</dbReference>
<evidence type="ECO:0000256" key="2">
    <source>
        <dbReference type="ARBA" id="ARBA00023125"/>
    </source>
</evidence>
<dbReference type="InterPro" id="IPR050959">
    <property type="entry name" value="MarA-like"/>
</dbReference>
<protein>
    <submittedName>
        <fullName evidence="5">AraC family transcriptional regulator</fullName>
    </submittedName>
</protein>
<dbReference type="GO" id="GO:0003700">
    <property type="term" value="F:DNA-binding transcription factor activity"/>
    <property type="evidence" value="ECO:0007669"/>
    <property type="project" value="InterPro"/>
</dbReference>
<dbReference type="AlphaFoldDB" id="A0A368LPG9"/>
<dbReference type="SUPFAM" id="SSF55136">
    <property type="entry name" value="Probable bacterial effector-binding domain"/>
    <property type="match status" value="1"/>
</dbReference>
<dbReference type="InterPro" id="IPR011256">
    <property type="entry name" value="Reg_factor_effector_dom_sf"/>
</dbReference>
<evidence type="ECO:0000256" key="3">
    <source>
        <dbReference type="ARBA" id="ARBA00023163"/>
    </source>
</evidence>
<keyword evidence="6" id="KW-1185">Reference proteome</keyword>
<dbReference type="Gene3D" id="1.10.10.60">
    <property type="entry name" value="Homeodomain-like"/>
    <property type="match status" value="2"/>
</dbReference>
<dbReference type="SMART" id="SM00342">
    <property type="entry name" value="HTH_ARAC"/>
    <property type="match status" value="1"/>
</dbReference>
<reference evidence="5 6" key="1">
    <citation type="journal article" date="2017" name="Elife">
        <title>Extensive horizontal gene transfer in cheese-associated bacteria.</title>
        <authorList>
            <person name="Bonham K.S."/>
            <person name="Wolfe B.E."/>
            <person name="Dutton R.J."/>
        </authorList>
    </citation>
    <scope>NUCLEOTIDE SEQUENCE [LARGE SCALE GENOMIC DNA]</scope>
    <source>
        <strain evidence="5 6">JB196</strain>
    </source>
</reference>
<comment type="caution">
    <text evidence="5">The sequence shown here is derived from an EMBL/GenBank/DDBJ whole genome shotgun (WGS) entry which is preliminary data.</text>
</comment>
<dbReference type="InterPro" id="IPR009057">
    <property type="entry name" value="Homeodomain-like_sf"/>
</dbReference>
<dbReference type="InterPro" id="IPR018062">
    <property type="entry name" value="HTH_AraC-typ_CS"/>
</dbReference>
<keyword evidence="1" id="KW-0805">Transcription regulation</keyword>
<dbReference type="SUPFAM" id="SSF46689">
    <property type="entry name" value="Homeodomain-like"/>
    <property type="match status" value="2"/>
</dbReference>
<dbReference type="PANTHER" id="PTHR47504:SF5">
    <property type="entry name" value="RIGHT ORIGIN-BINDING PROTEIN"/>
    <property type="match status" value="1"/>
</dbReference>
<keyword evidence="3" id="KW-0804">Transcription</keyword>
<dbReference type="GeneID" id="303188968"/>
<proteinExistence type="predicted"/>
<dbReference type="EMBL" id="QPGL01000001">
    <property type="protein sequence ID" value="RCS73656.1"/>
    <property type="molecule type" value="Genomic_DNA"/>
</dbReference>
<dbReference type="Pfam" id="PF12833">
    <property type="entry name" value="HTH_18"/>
    <property type="match status" value="1"/>
</dbReference>
<dbReference type="Proteomes" id="UP000252479">
    <property type="component" value="Unassembled WGS sequence"/>
</dbReference>
<dbReference type="Gene3D" id="3.20.80.10">
    <property type="entry name" value="Regulatory factor, effector binding domain"/>
    <property type="match status" value="1"/>
</dbReference>
<name>A0A368LPG9_9VIBR</name>
<dbReference type="InterPro" id="IPR018060">
    <property type="entry name" value="HTH_AraC"/>
</dbReference>
<dbReference type="RefSeq" id="WP_086957974.1">
    <property type="nucleotide sequence ID" value="NZ_FUKS01000003.1"/>
</dbReference>
<evidence type="ECO:0000259" key="4">
    <source>
        <dbReference type="PROSITE" id="PS01124"/>
    </source>
</evidence>
<dbReference type="InterPro" id="IPR020449">
    <property type="entry name" value="Tscrpt_reg_AraC-type_HTH"/>
</dbReference>